<gene>
    <name evidence="2" type="ORF">B0I35DRAFT_429391</name>
</gene>
<accession>A0A8K0SQR1</accession>
<protein>
    <submittedName>
        <fullName evidence="2">Uncharacterized protein</fullName>
    </submittedName>
</protein>
<reference evidence="2" key="1">
    <citation type="journal article" date="2021" name="Nat. Commun.">
        <title>Genetic determinants of endophytism in the Arabidopsis root mycobiome.</title>
        <authorList>
            <person name="Mesny F."/>
            <person name="Miyauchi S."/>
            <person name="Thiergart T."/>
            <person name="Pickel B."/>
            <person name="Atanasova L."/>
            <person name="Karlsson M."/>
            <person name="Huettel B."/>
            <person name="Barry K.W."/>
            <person name="Haridas S."/>
            <person name="Chen C."/>
            <person name="Bauer D."/>
            <person name="Andreopoulos W."/>
            <person name="Pangilinan J."/>
            <person name="LaButti K."/>
            <person name="Riley R."/>
            <person name="Lipzen A."/>
            <person name="Clum A."/>
            <person name="Drula E."/>
            <person name="Henrissat B."/>
            <person name="Kohler A."/>
            <person name="Grigoriev I.V."/>
            <person name="Martin F.M."/>
            <person name="Hacquard S."/>
        </authorList>
    </citation>
    <scope>NUCLEOTIDE SEQUENCE</scope>
    <source>
        <strain evidence="2">MPI-CAGE-CH-0235</strain>
    </source>
</reference>
<sequence>MGRGYNFEFLKDDLSLPAWLAVGAIGQVIVTLTAPAKYHLVPVGLTISILTIDLITQLLGWQRNVYLKDALIGRHSVLFPNEDGSRPEKMADKPVAMFMLGIRSNHPMGRLLPAYRKFNEYYEEIYADAEANRATNGYLGRTPNWLNSEFGQNNTLCSTSYWRSMEDLEAFSRRPIHVKSMMFLNKTFFGANGHTVGVMHEAMVCPPGHWEGIYGYVNRWGFAATKFPIGKNLGLRDPIWEKDPKVLNGMHGRMGSIVKQAEMDAQLAKAVGELPQQ</sequence>
<name>A0A8K0SQR1_9HYPO</name>
<evidence type="ECO:0000313" key="3">
    <source>
        <dbReference type="Proteomes" id="UP000813444"/>
    </source>
</evidence>
<feature type="transmembrane region" description="Helical" evidence="1">
    <location>
        <begin position="16"/>
        <end position="34"/>
    </location>
</feature>
<dbReference type="InterPro" id="IPR025444">
    <property type="entry name" value="Monooxy_af470"/>
</dbReference>
<dbReference type="AlphaFoldDB" id="A0A8K0SQR1"/>
<evidence type="ECO:0000256" key="1">
    <source>
        <dbReference type="SAM" id="Phobius"/>
    </source>
</evidence>
<organism evidence="2 3">
    <name type="scientific">Stachybotrys elegans</name>
    <dbReference type="NCBI Taxonomy" id="80388"/>
    <lineage>
        <taxon>Eukaryota</taxon>
        <taxon>Fungi</taxon>
        <taxon>Dikarya</taxon>
        <taxon>Ascomycota</taxon>
        <taxon>Pezizomycotina</taxon>
        <taxon>Sordariomycetes</taxon>
        <taxon>Hypocreomycetidae</taxon>
        <taxon>Hypocreales</taxon>
        <taxon>Stachybotryaceae</taxon>
        <taxon>Stachybotrys</taxon>
    </lineage>
</organism>
<keyword evidence="1" id="KW-0812">Transmembrane</keyword>
<comment type="caution">
    <text evidence="2">The sequence shown here is derived from an EMBL/GenBank/DDBJ whole genome shotgun (WGS) entry which is preliminary data.</text>
</comment>
<keyword evidence="1" id="KW-1133">Transmembrane helix</keyword>
<dbReference type="EMBL" id="JAGPNK010000006">
    <property type="protein sequence ID" value="KAH7319604.1"/>
    <property type="molecule type" value="Genomic_DNA"/>
</dbReference>
<dbReference type="OrthoDB" id="3202396at2759"/>
<proteinExistence type="predicted"/>
<dbReference type="Pfam" id="PF13826">
    <property type="entry name" value="Monooxy_af470-like"/>
    <property type="match status" value="1"/>
</dbReference>
<dbReference type="Proteomes" id="UP000813444">
    <property type="component" value="Unassembled WGS sequence"/>
</dbReference>
<evidence type="ECO:0000313" key="2">
    <source>
        <dbReference type="EMBL" id="KAH7319604.1"/>
    </source>
</evidence>
<feature type="transmembrane region" description="Helical" evidence="1">
    <location>
        <begin position="40"/>
        <end position="61"/>
    </location>
</feature>
<keyword evidence="1" id="KW-0472">Membrane</keyword>
<keyword evidence="3" id="KW-1185">Reference proteome</keyword>